<comment type="caution">
    <text evidence="1">The sequence shown here is derived from an EMBL/GenBank/DDBJ whole genome shotgun (WGS) entry which is preliminary data.</text>
</comment>
<proteinExistence type="predicted"/>
<reference evidence="1 2" key="1">
    <citation type="journal article" date="2015" name="Genome Announc.">
        <title>Expanding the biotechnology potential of lactobacilli through comparative genomics of 213 strains and associated genera.</title>
        <authorList>
            <person name="Sun Z."/>
            <person name="Harris H.M."/>
            <person name="McCann A."/>
            <person name="Guo C."/>
            <person name="Argimon S."/>
            <person name="Zhang W."/>
            <person name="Yang X."/>
            <person name="Jeffery I.B."/>
            <person name="Cooney J.C."/>
            <person name="Kagawa T.F."/>
            <person name="Liu W."/>
            <person name="Song Y."/>
            <person name="Salvetti E."/>
            <person name="Wrobel A."/>
            <person name="Rasinkangas P."/>
            <person name="Parkhill J."/>
            <person name="Rea M.C."/>
            <person name="O'Sullivan O."/>
            <person name="Ritari J."/>
            <person name="Douillard F.P."/>
            <person name="Paul Ross R."/>
            <person name="Yang R."/>
            <person name="Briner A.E."/>
            <person name="Felis G.E."/>
            <person name="de Vos W.M."/>
            <person name="Barrangou R."/>
            <person name="Klaenhammer T.R."/>
            <person name="Caufield P.W."/>
            <person name="Cui Y."/>
            <person name="Zhang H."/>
            <person name="O'Toole P.W."/>
        </authorList>
    </citation>
    <scope>NUCLEOTIDE SEQUENCE [LARGE SCALE GENOMIC DNA]</scope>
    <source>
        <strain evidence="1 2">DSM 16045</strain>
    </source>
</reference>
<protein>
    <recommendedName>
        <fullName evidence="3">YolD-like protein</fullName>
    </recommendedName>
</protein>
<gene>
    <name evidence="1" type="ORF">FC60_GL001018</name>
</gene>
<organism evidence="1 2">
    <name type="scientific">Limosilactobacillus gastricus DSM 16045</name>
    <dbReference type="NCBI Taxonomy" id="1423749"/>
    <lineage>
        <taxon>Bacteria</taxon>
        <taxon>Bacillati</taxon>
        <taxon>Bacillota</taxon>
        <taxon>Bacilli</taxon>
        <taxon>Lactobacillales</taxon>
        <taxon>Lactobacillaceae</taxon>
        <taxon>Limosilactobacillus</taxon>
    </lineage>
</organism>
<dbReference type="Proteomes" id="UP000051739">
    <property type="component" value="Unassembled WGS sequence"/>
</dbReference>
<dbReference type="AlphaFoldDB" id="A0A0R1V5E1"/>
<keyword evidence="2" id="KW-1185">Reference proteome</keyword>
<dbReference type="RefSeq" id="WP_056937901.1">
    <property type="nucleotide sequence ID" value="NZ_AZFN01000027.1"/>
</dbReference>
<evidence type="ECO:0000313" key="2">
    <source>
        <dbReference type="Proteomes" id="UP000051739"/>
    </source>
</evidence>
<evidence type="ECO:0008006" key="3">
    <source>
        <dbReference type="Google" id="ProtNLM"/>
    </source>
</evidence>
<dbReference type="PATRIC" id="fig|1423749.3.peg.1033"/>
<dbReference type="EMBL" id="AZFN01000027">
    <property type="protein sequence ID" value="KRM00736.1"/>
    <property type="molecule type" value="Genomic_DNA"/>
</dbReference>
<evidence type="ECO:0000313" key="1">
    <source>
        <dbReference type="EMBL" id="KRM00736.1"/>
    </source>
</evidence>
<accession>A0A0R1V5E1</accession>
<name>A0A0R1V5E1_9LACO</name>
<sequence length="141" mass="16719">MTKPHQYADLFSDTSEYQDLMMLSHPKAPGHYPMDQHDRAMQFAPFAALTGYHKLIADINERYKRKEYQTNRQIRRIQAQLTLLKPHLPQTIKLEYFNQTVGFYEVFQGELVKIDEDKHRLIFADKTSLIIPNLRKIILEN</sequence>